<dbReference type="Proteomes" id="UP001206483">
    <property type="component" value="Unassembled WGS sequence"/>
</dbReference>
<accession>A0ABT1J0R9</accession>
<comment type="caution">
    <text evidence="2">The sequence shown here is derived from an EMBL/GenBank/DDBJ whole genome shotgun (WGS) entry which is preliminary data.</text>
</comment>
<keyword evidence="3" id="KW-1185">Reference proteome</keyword>
<evidence type="ECO:0000256" key="1">
    <source>
        <dbReference type="SAM" id="Phobius"/>
    </source>
</evidence>
<dbReference type="EMBL" id="JAMZDX010000004">
    <property type="protein sequence ID" value="MCP2311010.1"/>
    <property type="molecule type" value="Genomic_DNA"/>
</dbReference>
<dbReference type="RefSeq" id="WP_253799658.1">
    <property type="nucleotide sequence ID" value="NZ_BAAAUB010000018.1"/>
</dbReference>
<sequence length="246" mass="25869">MVGSIDIHSSGYVAGGALGRFLMVGGGAGLVWWLTRRWRNPVAATPEEVAGASALGRKRRRFLGLGLAVAVTSLSAAIAVDATRSMGPGPSMPLDSTYRIITAPDTVAGYHLITAHPASGISPESQLQDSQEKCWFYSKTPGGTEHSLLFCASTVHGDQTAAATRADHSYAWLFENYFAAVKVGDAEQVDAGPLGGQLRCGHTSTNGFALCHWEDASNTGTLVVTGHTAIPDTAAITLQFRESAEH</sequence>
<protein>
    <submittedName>
        <fullName evidence="2">Uncharacterized protein</fullName>
    </submittedName>
</protein>
<name>A0ABT1J0R9_9ACTN</name>
<keyword evidence="1" id="KW-1133">Transmembrane helix</keyword>
<gene>
    <name evidence="2" type="ORF">FHR36_004173</name>
</gene>
<feature type="transmembrane region" description="Helical" evidence="1">
    <location>
        <begin position="12"/>
        <end position="34"/>
    </location>
</feature>
<reference evidence="2 3" key="1">
    <citation type="submission" date="2022-06" db="EMBL/GenBank/DDBJ databases">
        <title>Sequencing the genomes of 1000 actinobacteria strains.</title>
        <authorList>
            <person name="Klenk H.-P."/>
        </authorList>
    </citation>
    <scope>NUCLEOTIDE SEQUENCE [LARGE SCALE GENOMIC DNA]</scope>
    <source>
        <strain evidence="2 3">DSM 41656</strain>
    </source>
</reference>
<feature type="transmembrane region" description="Helical" evidence="1">
    <location>
        <begin position="62"/>
        <end position="80"/>
    </location>
</feature>
<proteinExistence type="predicted"/>
<keyword evidence="1" id="KW-0472">Membrane</keyword>
<keyword evidence="1" id="KW-0812">Transmembrane</keyword>
<evidence type="ECO:0000313" key="3">
    <source>
        <dbReference type="Proteomes" id="UP001206483"/>
    </source>
</evidence>
<organism evidence="2 3">
    <name type="scientific">Kitasatospora paracochleata</name>
    <dbReference type="NCBI Taxonomy" id="58354"/>
    <lineage>
        <taxon>Bacteria</taxon>
        <taxon>Bacillati</taxon>
        <taxon>Actinomycetota</taxon>
        <taxon>Actinomycetes</taxon>
        <taxon>Kitasatosporales</taxon>
        <taxon>Streptomycetaceae</taxon>
        <taxon>Kitasatospora</taxon>
    </lineage>
</organism>
<evidence type="ECO:0000313" key="2">
    <source>
        <dbReference type="EMBL" id="MCP2311010.1"/>
    </source>
</evidence>